<organism evidence="2 3">
    <name type="scientific">Vitis vinifera</name>
    <name type="common">Grape</name>
    <dbReference type="NCBI Taxonomy" id="29760"/>
    <lineage>
        <taxon>Eukaryota</taxon>
        <taxon>Viridiplantae</taxon>
        <taxon>Streptophyta</taxon>
        <taxon>Embryophyta</taxon>
        <taxon>Tracheophyta</taxon>
        <taxon>Spermatophyta</taxon>
        <taxon>Magnoliopsida</taxon>
        <taxon>eudicotyledons</taxon>
        <taxon>Gunneridae</taxon>
        <taxon>Pentapetalae</taxon>
        <taxon>rosids</taxon>
        <taxon>Vitales</taxon>
        <taxon>Vitaceae</taxon>
        <taxon>Viteae</taxon>
        <taxon>Vitis</taxon>
    </lineage>
</organism>
<dbReference type="STRING" id="29760.D7SSU7"/>
<evidence type="ECO:0000256" key="1">
    <source>
        <dbReference type="SAM" id="Phobius"/>
    </source>
</evidence>
<evidence type="ECO:0000313" key="3">
    <source>
        <dbReference type="Proteomes" id="UP000009183"/>
    </source>
</evidence>
<accession>D7SSU7</accession>
<reference evidence="3" key="1">
    <citation type="journal article" date="2007" name="Nature">
        <title>The grapevine genome sequence suggests ancestral hexaploidization in major angiosperm phyla.</title>
        <authorList>
            <consortium name="The French-Italian Public Consortium for Grapevine Genome Characterization."/>
            <person name="Jaillon O."/>
            <person name="Aury J.-M."/>
            <person name="Noel B."/>
            <person name="Policriti A."/>
            <person name="Clepet C."/>
            <person name="Casagrande A."/>
            <person name="Choisne N."/>
            <person name="Aubourg S."/>
            <person name="Vitulo N."/>
            <person name="Jubin C."/>
            <person name="Vezzi A."/>
            <person name="Legeai F."/>
            <person name="Hugueney P."/>
            <person name="Dasilva C."/>
            <person name="Horner D."/>
            <person name="Mica E."/>
            <person name="Jublot D."/>
            <person name="Poulain J."/>
            <person name="Bruyere C."/>
            <person name="Billault A."/>
            <person name="Segurens B."/>
            <person name="Gouyvenoux M."/>
            <person name="Ugarte E."/>
            <person name="Cattonaro F."/>
            <person name="Anthouard V."/>
            <person name="Vico V."/>
            <person name="Del Fabbro C."/>
            <person name="Alaux M."/>
            <person name="Di Gaspero G."/>
            <person name="Dumas V."/>
            <person name="Felice N."/>
            <person name="Paillard S."/>
            <person name="Juman I."/>
            <person name="Moroldo M."/>
            <person name="Scalabrin S."/>
            <person name="Canaguier A."/>
            <person name="Le Clainche I."/>
            <person name="Malacrida G."/>
            <person name="Durand E."/>
            <person name="Pesole G."/>
            <person name="Laucou V."/>
            <person name="Chatelet P."/>
            <person name="Merdinoglu D."/>
            <person name="Delledonne M."/>
            <person name="Pezzotti M."/>
            <person name="Lecharny A."/>
            <person name="Scarpelli C."/>
            <person name="Artiguenave F."/>
            <person name="Pe M.E."/>
            <person name="Valle G."/>
            <person name="Morgante M."/>
            <person name="Caboche M."/>
            <person name="Adam-Blondon A.-F."/>
            <person name="Weissenbach J."/>
            <person name="Quetier F."/>
            <person name="Wincker P."/>
        </authorList>
    </citation>
    <scope>NUCLEOTIDE SEQUENCE [LARGE SCALE GENOMIC DNA]</scope>
    <source>
        <strain evidence="3">cv. Pinot noir / PN40024</strain>
    </source>
</reference>
<dbReference type="HOGENOM" id="CLU_2311332_0_0_1"/>
<dbReference type="InParanoid" id="D7SSU7"/>
<dbReference type="EMBL" id="FN594989">
    <property type="protein sequence ID" value="CBI18731.3"/>
    <property type="molecule type" value="Genomic_DNA"/>
</dbReference>
<keyword evidence="1" id="KW-1133">Transmembrane helix</keyword>
<dbReference type="PaxDb" id="29760-VIT_00s0202g00090.t01"/>
<dbReference type="Proteomes" id="UP000009183">
    <property type="component" value="Unassembled WGS sequence, unordered"/>
</dbReference>
<protein>
    <submittedName>
        <fullName evidence="2">Uncharacterized protein</fullName>
    </submittedName>
</protein>
<gene>
    <name evidence="2" type="ORF">VIT_00s0202g00090</name>
</gene>
<sequence>MVAVVPLVTERAWYNLAKLSRSRRRLSLYFPRINPTGKGSMKAGRGNVGGSRNSYGSSVVQVIRDKMENPLITLPRVLLFSFFFLFFSLNSSYSFLPNFL</sequence>
<keyword evidence="1" id="KW-0812">Transmembrane</keyword>
<feature type="transmembrane region" description="Helical" evidence="1">
    <location>
        <begin position="77"/>
        <end position="96"/>
    </location>
</feature>
<evidence type="ECO:0000313" key="2">
    <source>
        <dbReference type="EMBL" id="CBI18731.3"/>
    </source>
</evidence>
<name>D7SSU7_VITVI</name>
<proteinExistence type="predicted"/>
<keyword evidence="3" id="KW-1185">Reference proteome</keyword>
<dbReference type="AlphaFoldDB" id="D7SSU7"/>
<keyword evidence="1" id="KW-0472">Membrane</keyword>